<evidence type="ECO:0000256" key="5">
    <source>
        <dbReference type="ARBA" id="ARBA00023136"/>
    </source>
</evidence>
<dbReference type="PANTHER" id="PTHR42718:SF9">
    <property type="entry name" value="MAJOR FACILITATOR SUPERFAMILY MULTIDRUG TRANSPORTER MFSC"/>
    <property type="match status" value="1"/>
</dbReference>
<reference evidence="8 9" key="1">
    <citation type="submission" date="2016-06" db="EMBL/GenBank/DDBJ databases">
        <title>Draft genome of Moraxella atlantae CCUG 66109.</title>
        <authorList>
            <person name="Salva-Serra F."/>
            <person name="Engstrom-Jakobsson H."/>
            <person name="Thorell K."/>
            <person name="Gonzales-Siles L."/>
            <person name="Karlsson R."/>
            <person name="Boulund F."/>
            <person name="Engstrand L."/>
            <person name="Kristiansson E."/>
            <person name="Moore E."/>
        </authorList>
    </citation>
    <scope>NUCLEOTIDE SEQUENCE [LARGE SCALE GENOMIC DNA]</scope>
    <source>
        <strain evidence="8 9">CCUG 66109</strain>
    </source>
</reference>
<feature type="transmembrane region" description="Helical" evidence="7">
    <location>
        <begin position="222"/>
        <end position="247"/>
    </location>
</feature>
<feature type="transmembrane region" description="Helical" evidence="7">
    <location>
        <begin position="135"/>
        <end position="152"/>
    </location>
</feature>
<dbReference type="PANTHER" id="PTHR42718">
    <property type="entry name" value="MAJOR FACILITATOR SUPERFAMILY MULTIDRUG TRANSPORTER MFSC"/>
    <property type="match status" value="1"/>
</dbReference>
<feature type="transmembrane region" description="Helical" evidence="7">
    <location>
        <begin position="259"/>
        <end position="278"/>
    </location>
</feature>
<accession>A0A1B8QD62</accession>
<comment type="caution">
    <text evidence="8">The sequence shown here is derived from an EMBL/GenBank/DDBJ whole genome shotgun (WGS) entry which is preliminary data.</text>
</comment>
<name>A0A1B8QD62_9GAMM</name>
<evidence type="ECO:0000313" key="8">
    <source>
        <dbReference type="EMBL" id="OBX79538.1"/>
    </source>
</evidence>
<feature type="compositionally biased region" description="Basic and acidic residues" evidence="6">
    <location>
        <begin position="8"/>
        <end position="22"/>
    </location>
</feature>
<feature type="transmembrane region" description="Helical" evidence="7">
    <location>
        <begin position="195"/>
        <end position="215"/>
    </location>
</feature>
<keyword evidence="2" id="KW-0813">Transport</keyword>
<feature type="transmembrane region" description="Helical" evidence="7">
    <location>
        <begin position="424"/>
        <end position="446"/>
    </location>
</feature>
<comment type="subcellular location">
    <subcellularLocation>
        <location evidence="1">Membrane</location>
        <topology evidence="1">Multi-pass membrane protein</topology>
    </subcellularLocation>
</comment>
<dbReference type="SUPFAM" id="SSF103473">
    <property type="entry name" value="MFS general substrate transporter"/>
    <property type="match status" value="1"/>
</dbReference>
<evidence type="ECO:0000256" key="7">
    <source>
        <dbReference type="SAM" id="Phobius"/>
    </source>
</evidence>
<proteinExistence type="predicted"/>
<keyword evidence="3 7" id="KW-0812">Transmembrane</keyword>
<feature type="transmembrane region" description="Helical" evidence="7">
    <location>
        <begin position="330"/>
        <end position="353"/>
    </location>
</feature>
<feature type="transmembrane region" description="Helical" evidence="7">
    <location>
        <begin position="38"/>
        <end position="58"/>
    </location>
</feature>
<dbReference type="InterPro" id="IPR036259">
    <property type="entry name" value="MFS_trans_sf"/>
</dbReference>
<keyword evidence="5 7" id="KW-0472">Membrane</keyword>
<dbReference type="STRING" id="34059.A9308_00230"/>
<evidence type="ECO:0000256" key="3">
    <source>
        <dbReference type="ARBA" id="ARBA00022692"/>
    </source>
</evidence>
<keyword evidence="4 7" id="KW-1133">Transmembrane helix</keyword>
<feature type="region of interest" description="Disordered" evidence="6">
    <location>
        <begin position="1"/>
        <end position="27"/>
    </location>
</feature>
<gene>
    <name evidence="8" type="ORF">A9308_00230</name>
</gene>
<dbReference type="Proteomes" id="UP000092508">
    <property type="component" value="Unassembled WGS sequence"/>
</dbReference>
<organism evidence="8 9">
    <name type="scientific">Faucicola atlantae</name>
    <dbReference type="NCBI Taxonomy" id="34059"/>
    <lineage>
        <taxon>Bacteria</taxon>
        <taxon>Pseudomonadati</taxon>
        <taxon>Pseudomonadota</taxon>
        <taxon>Gammaproteobacteria</taxon>
        <taxon>Moraxellales</taxon>
        <taxon>Moraxellaceae</taxon>
        <taxon>Faucicola</taxon>
    </lineage>
</organism>
<evidence type="ECO:0000256" key="2">
    <source>
        <dbReference type="ARBA" id="ARBA00022448"/>
    </source>
</evidence>
<evidence type="ECO:0000256" key="1">
    <source>
        <dbReference type="ARBA" id="ARBA00004141"/>
    </source>
</evidence>
<feature type="transmembrane region" description="Helical" evidence="7">
    <location>
        <begin position="290"/>
        <end position="310"/>
    </location>
</feature>
<evidence type="ECO:0000256" key="4">
    <source>
        <dbReference type="ARBA" id="ARBA00022989"/>
    </source>
</evidence>
<dbReference type="Gene3D" id="1.20.1250.20">
    <property type="entry name" value="MFS general substrate transporter like domains"/>
    <property type="match status" value="1"/>
</dbReference>
<dbReference type="AlphaFoldDB" id="A0A1B8QD62"/>
<dbReference type="GO" id="GO:0016020">
    <property type="term" value="C:membrane"/>
    <property type="evidence" value="ECO:0007669"/>
    <property type="project" value="UniProtKB-SubCell"/>
</dbReference>
<protein>
    <submittedName>
        <fullName evidence="8">MFS transporter</fullName>
    </submittedName>
</protein>
<evidence type="ECO:0000256" key="6">
    <source>
        <dbReference type="SAM" id="MobiDB-lite"/>
    </source>
</evidence>
<feature type="transmembrane region" description="Helical" evidence="7">
    <location>
        <begin position="164"/>
        <end position="183"/>
    </location>
</feature>
<feature type="transmembrane region" description="Helical" evidence="7">
    <location>
        <begin position="78"/>
        <end position="97"/>
    </location>
</feature>
<feature type="transmembrane region" description="Helical" evidence="7">
    <location>
        <begin position="109"/>
        <end position="129"/>
    </location>
</feature>
<evidence type="ECO:0000313" key="9">
    <source>
        <dbReference type="Proteomes" id="UP000092508"/>
    </source>
</evidence>
<feature type="transmembrane region" description="Helical" evidence="7">
    <location>
        <begin position="391"/>
        <end position="412"/>
    </location>
</feature>
<sequence>MIPPQPRYLEKPPDWTPQERPKLPGSPANLAHSRPIMVLYFVVGLFVTMVGGLGNGIITANLPQFQGEYGLTPSQVAWFPAAYVIGSLSAGILTFKVRQQKGIRWFTEWSLLGFLLAIGLHLVTHTFVMAVVVRAASGFVGGSMSTLGLFYIMQGVSGKNKLRALYFAMAAGQLGVPLAWVLSPHLIAADDWHRLYTFEFGLALCAYALVVMLKLPRGIRIAVFSAGDFVTFVLLTLGFGCLAAVLVQGPIVWWLNNVYLAYGLIVGFGAVLVALAFESLRAVPLVDLRWFSSLGLLRFLFGSFLLRMLMSEQSWAAVNFLRSMGMGSDQFVGLYTVIFCGTLVGGMLSALFFAPTPKRVFSKILLAGAMIALASFMDADLTNQVRPQNFYVSQFLVSCAGGMFIGPLLMIGFIKAMLKSPNHIAMFIILFTASQNFGGLMGSSFYSTYEKRQLQVHRQELLQAMPSDDPAVNLRLLQYQGAYRGVLPDSQLDREQAVMTLNQVVNREATVMAYNDVIRFNSYLAVYGLLWGLVMMVIALRYIKKNPLPAPS</sequence>
<feature type="transmembrane region" description="Helical" evidence="7">
    <location>
        <begin position="524"/>
        <end position="543"/>
    </location>
</feature>
<dbReference type="EMBL" id="LZMZ01000012">
    <property type="protein sequence ID" value="OBX79538.1"/>
    <property type="molecule type" value="Genomic_DNA"/>
</dbReference>